<dbReference type="Gene3D" id="3.30.1370.160">
    <property type="match status" value="1"/>
</dbReference>
<keyword evidence="1" id="KW-0694">RNA-binding</keyword>
<dbReference type="GO" id="GO:0003723">
    <property type="term" value="F:RNA binding"/>
    <property type="evidence" value="ECO:0007669"/>
    <property type="project" value="UniProtKB-KW"/>
</dbReference>
<dbReference type="InterPro" id="IPR012677">
    <property type="entry name" value="Nucleotide-bd_a/b_plait_sf"/>
</dbReference>
<dbReference type="Pfam" id="PF21278">
    <property type="entry name" value="YlmH_1st"/>
    <property type="match status" value="1"/>
</dbReference>
<gene>
    <name evidence="3" type="ORF">HF966_00890</name>
</gene>
<keyword evidence="3" id="KW-0131">Cell cycle</keyword>
<dbReference type="EMBL" id="JAAXPO010000001">
    <property type="protein sequence ID" value="NKZ17752.1"/>
    <property type="molecule type" value="Genomic_DNA"/>
</dbReference>
<proteinExistence type="predicted"/>
<accession>A0A846ZFP6</accession>
<comment type="caution">
    <text evidence="3">The sequence shown here is derived from an EMBL/GenBank/DDBJ whole genome shotgun (WGS) entry which is preliminary data.</text>
</comment>
<reference evidence="3 4" key="1">
    <citation type="submission" date="2020-04" db="EMBL/GenBank/DDBJ databases">
        <title>MicrobeNet Type strains.</title>
        <authorList>
            <person name="Nicholson A.C."/>
        </authorList>
    </citation>
    <scope>NUCLEOTIDE SEQUENCE [LARGE SCALE GENOMIC DNA]</scope>
    <source>
        <strain evidence="3 4">CCUG 54536</strain>
    </source>
</reference>
<dbReference type="InterPro" id="IPR040591">
    <property type="entry name" value="RqcP2_RBD"/>
</dbReference>
<dbReference type="SMART" id="SM00363">
    <property type="entry name" value="S4"/>
    <property type="match status" value="1"/>
</dbReference>
<dbReference type="PROSITE" id="PS50889">
    <property type="entry name" value="S4"/>
    <property type="match status" value="1"/>
</dbReference>
<dbReference type="AlphaFoldDB" id="A0A846ZFP6"/>
<dbReference type="InterPro" id="IPR048443">
    <property type="entry name" value="RqcP2_N"/>
</dbReference>
<keyword evidence="3" id="KW-0132">Cell division</keyword>
<dbReference type="Gene3D" id="3.10.290.10">
    <property type="entry name" value="RNA-binding S4 domain"/>
    <property type="match status" value="1"/>
</dbReference>
<feature type="domain" description="RNA-binding S4" evidence="2">
    <location>
        <begin position="187"/>
        <end position="250"/>
    </location>
</feature>
<evidence type="ECO:0000256" key="1">
    <source>
        <dbReference type="PROSITE-ProRule" id="PRU00182"/>
    </source>
</evidence>
<dbReference type="InterPro" id="IPR036986">
    <property type="entry name" value="S4_RNA-bd_sf"/>
</dbReference>
<protein>
    <submittedName>
        <fullName evidence="3">Cell division protein</fullName>
    </submittedName>
</protein>
<evidence type="ECO:0000259" key="2">
    <source>
        <dbReference type="SMART" id="SM00363"/>
    </source>
</evidence>
<dbReference type="RefSeq" id="WP_168675781.1">
    <property type="nucleotide sequence ID" value="NZ_BPKV01000002.1"/>
</dbReference>
<dbReference type="SUPFAM" id="SSF55174">
    <property type="entry name" value="Alpha-L RNA-binding motif"/>
    <property type="match status" value="1"/>
</dbReference>
<dbReference type="Pfam" id="PF01479">
    <property type="entry name" value="S4"/>
    <property type="match status" value="1"/>
</dbReference>
<sequence length="264" mass="29788">MSEGTVSTITQHFRPEEAAFIQQASDWIRQSEDEYRAILTRFLNPREQYMLTTLVNRSSGLMVKYDGGYAGAESQRAIITPDIFPVAQADFELSLLTIDYPTKYTTLQHASILGALMHAGIKRAVVGDILSDGQAWQVLVDARMVAFIQQNVTTIGRTKIRWTICPRDARIVMQDDWVEAFGLLPSLRLDAVVATTFAIPRSLAKTLITQQQVRLNWATQEKPDHTVAIGDLISVRKYGRVKLTVLDGLSKKDKIKVLYHIIRR</sequence>
<dbReference type="GO" id="GO:0051301">
    <property type="term" value="P:cell division"/>
    <property type="evidence" value="ECO:0007669"/>
    <property type="project" value="UniProtKB-KW"/>
</dbReference>
<dbReference type="Proteomes" id="UP000590460">
    <property type="component" value="Unassembled WGS sequence"/>
</dbReference>
<dbReference type="Gene3D" id="3.30.70.330">
    <property type="match status" value="1"/>
</dbReference>
<dbReference type="InterPro" id="IPR002942">
    <property type="entry name" value="S4_RNA-bd"/>
</dbReference>
<evidence type="ECO:0000313" key="4">
    <source>
        <dbReference type="Proteomes" id="UP000590460"/>
    </source>
</evidence>
<name>A0A846ZFP6_9LACO</name>
<dbReference type="Pfam" id="PF17774">
    <property type="entry name" value="YlmH_RBD"/>
    <property type="match status" value="1"/>
</dbReference>
<evidence type="ECO:0000313" key="3">
    <source>
        <dbReference type="EMBL" id="NKZ17752.1"/>
    </source>
</evidence>
<organism evidence="3 4">
    <name type="scientific">Leuconostoc holzapfelii</name>
    <dbReference type="NCBI Taxonomy" id="434464"/>
    <lineage>
        <taxon>Bacteria</taxon>
        <taxon>Bacillati</taxon>
        <taxon>Bacillota</taxon>
        <taxon>Bacilli</taxon>
        <taxon>Lactobacillales</taxon>
        <taxon>Lactobacillaceae</taxon>
        <taxon>Leuconostoc</taxon>
    </lineage>
</organism>